<dbReference type="SUPFAM" id="SSF56091">
    <property type="entry name" value="DNA ligase/mRNA capping enzyme, catalytic domain"/>
    <property type="match status" value="1"/>
</dbReference>
<accession>A0A2N5C6G9</accession>
<dbReference type="FunFam" id="1.10.150.20:FF:000007">
    <property type="entry name" value="DNA ligase"/>
    <property type="match status" value="1"/>
</dbReference>
<dbReference type="InterPro" id="IPR001679">
    <property type="entry name" value="DNA_ligase"/>
</dbReference>
<organism evidence="19 20">
    <name type="scientific">Cupriavidus pauculus</name>
    <dbReference type="NCBI Taxonomy" id="82633"/>
    <lineage>
        <taxon>Bacteria</taxon>
        <taxon>Pseudomonadati</taxon>
        <taxon>Pseudomonadota</taxon>
        <taxon>Betaproteobacteria</taxon>
        <taxon>Burkholderiales</taxon>
        <taxon>Burkholderiaceae</taxon>
        <taxon>Cupriavidus</taxon>
    </lineage>
</organism>
<dbReference type="PROSITE" id="PS01056">
    <property type="entry name" value="DNA_LIGASE_N2"/>
    <property type="match status" value="1"/>
</dbReference>
<dbReference type="Pfam" id="PF01653">
    <property type="entry name" value="DNA_ligase_aden"/>
    <property type="match status" value="1"/>
</dbReference>
<feature type="binding site" evidence="15">
    <location>
        <position position="445"/>
    </location>
    <ligand>
        <name>Zn(2+)</name>
        <dbReference type="ChEBI" id="CHEBI:29105"/>
    </ligand>
</feature>
<dbReference type="InterPro" id="IPR036420">
    <property type="entry name" value="BRCT_dom_sf"/>
</dbReference>
<feature type="binding site" evidence="15">
    <location>
        <begin position="53"/>
        <end position="57"/>
    </location>
    <ligand>
        <name>NAD(+)</name>
        <dbReference type="ChEBI" id="CHEBI:57540"/>
    </ligand>
</feature>
<dbReference type="CDD" id="cd17748">
    <property type="entry name" value="BRCT_DNA_ligase_like"/>
    <property type="match status" value="1"/>
</dbReference>
<evidence type="ECO:0000256" key="15">
    <source>
        <dbReference type="HAMAP-Rule" id="MF_01588"/>
    </source>
</evidence>
<evidence type="ECO:0000256" key="12">
    <source>
        <dbReference type="ARBA" id="ARBA00023211"/>
    </source>
</evidence>
<dbReference type="Pfam" id="PF03119">
    <property type="entry name" value="DNA_ligase_ZBD"/>
    <property type="match status" value="1"/>
</dbReference>
<evidence type="ECO:0000256" key="9">
    <source>
        <dbReference type="ARBA" id="ARBA00022842"/>
    </source>
</evidence>
<dbReference type="InterPro" id="IPR012340">
    <property type="entry name" value="NA-bd_OB-fold"/>
</dbReference>
<comment type="caution">
    <text evidence="19">The sequence shown here is derived from an EMBL/GenBank/DDBJ whole genome shotgun (WGS) entry which is preliminary data.</text>
</comment>
<dbReference type="PANTHER" id="PTHR23389:SF9">
    <property type="entry name" value="DNA LIGASE"/>
    <property type="match status" value="1"/>
</dbReference>
<dbReference type="Proteomes" id="UP000234341">
    <property type="component" value="Unassembled WGS sequence"/>
</dbReference>
<keyword evidence="12 15" id="KW-0464">Manganese</keyword>
<keyword evidence="4 15" id="KW-0436">Ligase</keyword>
<dbReference type="NCBIfam" id="NF005932">
    <property type="entry name" value="PRK07956.1"/>
    <property type="match status" value="1"/>
</dbReference>
<dbReference type="SUPFAM" id="SSF50249">
    <property type="entry name" value="Nucleic acid-binding proteins"/>
    <property type="match status" value="1"/>
</dbReference>
<dbReference type="GO" id="GO:0003677">
    <property type="term" value="F:DNA binding"/>
    <property type="evidence" value="ECO:0007669"/>
    <property type="project" value="InterPro"/>
</dbReference>
<feature type="binding site" evidence="15">
    <location>
        <position position="448"/>
    </location>
    <ligand>
        <name>Zn(2+)</name>
        <dbReference type="ChEBI" id="CHEBI:29105"/>
    </ligand>
</feature>
<keyword evidence="10 15" id="KW-0520">NAD</keyword>
<dbReference type="SUPFAM" id="SSF47781">
    <property type="entry name" value="RuvA domain 2-like"/>
    <property type="match status" value="1"/>
</dbReference>
<dbReference type="Gene3D" id="1.10.150.20">
    <property type="entry name" value="5' to 3' exonuclease, C-terminal subdomain"/>
    <property type="match status" value="2"/>
</dbReference>
<name>A0A2N5C6G9_9BURK</name>
<dbReference type="HAMAP" id="MF_01588">
    <property type="entry name" value="DNA_ligase_A"/>
    <property type="match status" value="1"/>
</dbReference>
<dbReference type="GO" id="GO:0006260">
    <property type="term" value="P:DNA replication"/>
    <property type="evidence" value="ECO:0007669"/>
    <property type="project" value="UniProtKB-KW"/>
</dbReference>
<evidence type="ECO:0000256" key="2">
    <source>
        <dbReference type="ARBA" id="ARBA00012722"/>
    </source>
</evidence>
<feature type="domain" description="BRCT" evidence="18">
    <location>
        <begin position="628"/>
        <end position="704"/>
    </location>
</feature>
<dbReference type="InterPro" id="IPR013840">
    <property type="entry name" value="DNAligase_N"/>
</dbReference>
<dbReference type="RefSeq" id="WP_101684185.1">
    <property type="nucleotide sequence ID" value="NZ_PJRP01000015.1"/>
</dbReference>
<dbReference type="PANTHER" id="PTHR23389">
    <property type="entry name" value="CHROMOSOME TRANSMISSION FIDELITY FACTOR 18"/>
    <property type="match status" value="1"/>
</dbReference>
<dbReference type="STRING" id="82633.GCA_000974605_01038"/>
<dbReference type="InterPro" id="IPR033136">
    <property type="entry name" value="DNA_ligase_CS"/>
</dbReference>
<dbReference type="NCBIfam" id="TIGR00575">
    <property type="entry name" value="dnlj"/>
    <property type="match status" value="1"/>
</dbReference>
<keyword evidence="5 15" id="KW-0235">DNA replication</keyword>
<dbReference type="PIRSF" id="PIRSF001604">
    <property type="entry name" value="LigA"/>
    <property type="match status" value="1"/>
</dbReference>
<dbReference type="PROSITE" id="PS01055">
    <property type="entry name" value="DNA_LIGASE_N1"/>
    <property type="match status" value="1"/>
</dbReference>
<dbReference type="FunFam" id="3.30.470.30:FF:000001">
    <property type="entry name" value="DNA ligase"/>
    <property type="match status" value="1"/>
</dbReference>
<feature type="binding site" evidence="15">
    <location>
        <begin position="102"/>
        <end position="103"/>
    </location>
    <ligand>
        <name>NAD(+)</name>
        <dbReference type="ChEBI" id="CHEBI:57540"/>
    </ligand>
</feature>
<dbReference type="FunFam" id="1.10.150.20:FF:000006">
    <property type="entry name" value="DNA ligase"/>
    <property type="match status" value="1"/>
</dbReference>
<feature type="binding site" evidence="15">
    <location>
        <position position="351"/>
    </location>
    <ligand>
        <name>NAD(+)</name>
        <dbReference type="ChEBI" id="CHEBI:57540"/>
    </ligand>
</feature>
<dbReference type="SMART" id="SM00532">
    <property type="entry name" value="LIGANc"/>
    <property type="match status" value="1"/>
</dbReference>
<keyword evidence="11 15" id="KW-0234">DNA repair</keyword>
<evidence type="ECO:0000259" key="18">
    <source>
        <dbReference type="PROSITE" id="PS50172"/>
    </source>
</evidence>
<dbReference type="AlphaFoldDB" id="A0A2N5C6G9"/>
<dbReference type="InterPro" id="IPR013839">
    <property type="entry name" value="DNAligase_adenylation"/>
</dbReference>
<dbReference type="SUPFAM" id="SSF52113">
    <property type="entry name" value="BRCT domain"/>
    <property type="match status" value="1"/>
</dbReference>
<dbReference type="Pfam" id="PF12826">
    <property type="entry name" value="HHH_2"/>
    <property type="match status" value="1"/>
</dbReference>
<dbReference type="CDD" id="cd00114">
    <property type="entry name" value="LIGANc"/>
    <property type="match status" value="1"/>
</dbReference>
<evidence type="ECO:0000256" key="17">
    <source>
        <dbReference type="SAM" id="MobiDB-lite"/>
    </source>
</evidence>
<evidence type="ECO:0000256" key="4">
    <source>
        <dbReference type="ARBA" id="ARBA00022598"/>
    </source>
</evidence>
<dbReference type="Gene3D" id="3.40.50.10190">
    <property type="entry name" value="BRCT domain"/>
    <property type="match status" value="1"/>
</dbReference>
<comment type="catalytic activity">
    <reaction evidence="13 15 16">
        <text>NAD(+) + (deoxyribonucleotide)n-3'-hydroxyl + 5'-phospho-(deoxyribonucleotide)m = (deoxyribonucleotide)n+m + AMP + beta-nicotinamide D-nucleotide.</text>
        <dbReference type="EC" id="6.5.1.2"/>
    </reaction>
</comment>
<feature type="binding site" evidence="15">
    <location>
        <position position="469"/>
    </location>
    <ligand>
        <name>Zn(2+)</name>
        <dbReference type="ChEBI" id="CHEBI:29105"/>
    </ligand>
</feature>
<protein>
    <recommendedName>
        <fullName evidence="3 15">DNA ligase</fullName>
        <ecNumber evidence="2 15">6.5.1.2</ecNumber>
    </recommendedName>
    <alternativeName>
        <fullName evidence="15">Polydeoxyribonucleotide synthase [NAD(+)]</fullName>
    </alternativeName>
</protein>
<dbReference type="GO" id="GO:0003911">
    <property type="term" value="F:DNA ligase (NAD+) activity"/>
    <property type="evidence" value="ECO:0007669"/>
    <property type="project" value="UniProtKB-UniRule"/>
</dbReference>
<reference evidence="19 20" key="1">
    <citation type="submission" date="2017-12" db="EMBL/GenBank/DDBJ databases">
        <title>Genome sequence of the active heterotrophic nitrifier-denitrifier, Cupriavidus pauculus UM1.</title>
        <authorList>
            <person name="Putonti C."/>
            <person name="Castignetti D."/>
        </authorList>
    </citation>
    <scope>NUCLEOTIDE SEQUENCE [LARGE SCALE GENOMIC DNA]</scope>
    <source>
        <strain evidence="19 20">UM1</strain>
    </source>
</reference>
<evidence type="ECO:0000256" key="10">
    <source>
        <dbReference type="ARBA" id="ARBA00023027"/>
    </source>
</evidence>
<evidence type="ECO:0000256" key="11">
    <source>
        <dbReference type="ARBA" id="ARBA00023204"/>
    </source>
</evidence>
<evidence type="ECO:0000256" key="7">
    <source>
        <dbReference type="ARBA" id="ARBA00022763"/>
    </source>
</evidence>
<feature type="region of interest" description="Disordered" evidence="17">
    <location>
        <begin position="1"/>
        <end position="23"/>
    </location>
</feature>
<evidence type="ECO:0000256" key="16">
    <source>
        <dbReference type="RuleBase" id="RU000618"/>
    </source>
</evidence>
<gene>
    <name evidence="15 19" type="primary">ligA</name>
    <name evidence="19" type="ORF">CYJ10_25240</name>
</gene>
<sequence>MTAKHSGARAPAPAPAGPLPANASPAERVQWLRAELERHSYQYYVLDAPTVPDADYDALFSELQALETEHPDLLTDDSPTQRVGGAPLAAFDTVRHRVPMLSLNNGFEDEDVVNFDRRCAQGLGKTSVSAPADDLFSAADAADSAVEYSCELKFDGLAMSLRYEDGKLVQAATRGDGETGEDVTVNVRTIKAIPLKLRGKAPAVLEVRGEVFMYRADFDKLNARQAEADEKTFVNPRNAAAGSLRQLDPRITAKRPLSFFAYGMGELQGADRPATHSVMLDGFATLGLPVCDERRVVKGAQGLLSFYRDIGERRDQLPYDIDGVVYKVNAIPEQEQLGFVSRAPRFALAHKFPAQEMTTTVEDIEVQVGRTGAITPVARLAPVFVGGVTVTNATLHNEDEIRRKDVHIGDTVIVRRAGDVIPEVVAVVLERRPADARAFVMPTACPVCGSHVEKLEGEAIARCTGGLICAAQRKQALIHFAQRRAMDVDGLGDKIVEQLVDMGIVRTPADLYKLGVAKLAALDRMADKSATNLVAAIDKSRETTLNRFIFALGIRHVGEATAKDLAKHFGKLDNLLAADEAALLEVNDVGPVVAQSIANFLAEPHNVEVIEQLRAAGVHWAESEPTARAPLPLAGKTVVLTGTLPTLSREDAKEKLEAAGAKVAGSVSKKTDYVVAGAEAGSKLEKAQALGVPVLDEDGMLKLLADAGADAPDNGEPQ</sequence>
<dbReference type="GO" id="GO:0046872">
    <property type="term" value="F:metal ion binding"/>
    <property type="evidence" value="ECO:0007669"/>
    <property type="project" value="UniProtKB-KW"/>
</dbReference>
<dbReference type="Pfam" id="PF03120">
    <property type="entry name" value="OB_DNA_ligase"/>
    <property type="match status" value="1"/>
</dbReference>
<feature type="binding site" evidence="15">
    <location>
        <position position="174"/>
    </location>
    <ligand>
        <name>NAD(+)</name>
        <dbReference type="ChEBI" id="CHEBI:57540"/>
    </ligand>
</feature>
<keyword evidence="6 15" id="KW-0479">Metal-binding</keyword>
<dbReference type="EMBL" id="PJRP01000015">
    <property type="protein sequence ID" value="PLP97788.1"/>
    <property type="molecule type" value="Genomic_DNA"/>
</dbReference>
<dbReference type="OrthoDB" id="9759736at2"/>
<dbReference type="Pfam" id="PF14520">
    <property type="entry name" value="HHH_5"/>
    <property type="match status" value="1"/>
</dbReference>
<dbReference type="FunFam" id="1.10.287.610:FF:000002">
    <property type="entry name" value="DNA ligase"/>
    <property type="match status" value="1"/>
</dbReference>
<feature type="binding site" evidence="15">
    <location>
        <position position="327"/>
    </location>
    <ligand>
        <name>NAD(+)</name>
        <dbReference type="ChEBI" id="CHEBI:57540"/>
    </ligand>
</feature>
<comment type="similarity">
    <text evidence="14 15">Belongs to the NAD-dependent DNA ligase family. LigA subfamily.</text>
</comment>
<dbReference type="InterPro" id="IPR010994">
    <property type="entry name" value="RuvA_2-like"/>
</dbReference>
<dbReference type="FunFam" id="2.40.50.140:FF:000012">
    <property type="entry name" value="DNA ligase"/>
    <property type="match status" value="1"/>
</dbReference>
<keyword evidence="8 15" id="KW-0862">Zinc</keyword>
<evidence type="ECO:0000256" key="13">
    <source>
        <dbReference type="ARBA" id="ARBA00034005"/>
    </source>
</evidence>
<dbReference type="Gene3D" id="6.20.10.30">
    <property type="match status" value="1"/>
</dbReference>
<comment type="cofactor">
    <cofactor evidence="15">
        <name>Mg(2+)</name>
        <dbReference type="ChEBI" id="CHEBI:18420"/>
    </cofactor>
    <cofactor evidence="15">
        <name>Mn(2+)</name>
        <dbReference type="ChEBI" id="CHEBI:29035"/>
    </cofactor>
</comment>
<comment type="function">
    <text evidence="1 15">DNA ligase that catalyzes the formation of phosphodiester linkages between 5'-phosphoryl and 3'-hydroxyl groups in double-stranded DNA using NAD as a coenzyme and as the energy source for the reaction. It is essential for DNA replication and repair of damaged DNA.</text>
</comment>
<keyword evidence="9 15" id="KW-0460">Magnesium</keyword>
<dbReference type="Pfam" id="PF00533">
    <property type="entry name" value="BRCT"/>
    <property type="match status" value="1"/>
</dbReference>
<comment type="caution">
    <text evidence="15">Lacks conserved residue(s) required for the propagation of feature annotation.</text>
</comment>
<dbReference type="InterPro" id="IPR004149">
    <property type="entry name" value="Znf_DNAligase_C4"/>
</dbReference>
<dbReference type="PROSITE" id="PS50172">
    <property type="entry name" value="BRCT"/>
    <property type="match status" value="1"/>
</dbReference>
<dbReference type="Gene3D" id="3.30.470.30">
    <property type="entry name" value="DNA ligase/mRNA capping enzyme"/>
    <property type="match status" value="1"/>
</dbReference>
<proteinExistence type="inferred from homology"/>
<dbReference type="GO" id="GO:0005829">
    <property type="term" value="C:cytosol"/>
    <property type="evidence" value="ECO:0007669"/>
    <property type="project" value="TreeGrafter"/>
</dbReference>
<feature type="binding site" evidence="15">
    <location>
        <position position="210"/>
    </location>
    <ligand>
        <name>NAD(+)</name>
        <dbReference type="ChEBI" id="CHEBI:57540"/>
    </ligand>
</feature>
<feature type="active site" description="N6-AMP-lysine intermediate" evidence="15">
    <location>
        <position position="153"/>
    </location>
</feature>
<dbReference type="InterPro" id="IPR001357">
    <property type="entry name" value="BRCT_dom"/>
</dbReference>
<dbReference type="InterPro" id="IPR018239">
    <property type="entry name" value="DNA_ligase_AS"/>
</dbReference>
<dbReference type="GO" id="GO:0006281">
    <property type="term" value="P:DNA repair"/>
    <property type="evidence" value="ECO:0007669"/>
    <property type="project" value="UniProtKB-KW"/>
</dbReference>
<dbReference type="Gene3D" id="1.10.287.610">
    <property type="entry name" value="Helix hairpin bin"/>
    <property type="match status" value="1"/>
</dbReference>
<feature type="binding site" evidence="15">
    <location>
        <position position="151"/>
    </location>
    <ligand>
        <name>NAD(+)</name>
        <dbReference type="ChEBI" id="CHEBI:57540"/>
    </ligand>
</feature>
<dbReference type="InterPro" id="IPR003583">
    <property type="entry name" value="Hlx-hairpin-Hlx_DNA-bd_motif"/>
</dbReference>
<dbReference type="FunFam" id="3.40.50.10190:FF:000054">
    <property type="entry name" value="DNA ligase"/>
    <property type="match status" value="1"/>
</dbReference>
<evidence type="ECO:0000256" key="3">
    <source>
        <dbReference type="ARBA" id="ARBA00013308"/>
    </source>
</evidence>
<keyword evidence="7 15" id="KW-0227">DNA damage</keyword>
<dbReference type="EC" id="6.5.1.2" evidence="2 15"/>
<evidence type="ECO:0000256" key="8">
    <source>
        <dbReference type="ARBA" id="ARBA00022833"/>
    </source>
</evidence>
<dbReference type="InterPro" id="IPR004150">
    <property type="entry name" value="NAD_DNA_ligase_OB"/>
</dbReference>
<evidence type="ECO:0000313" key="19">
    <source>
        <dbReference type="EMBL" id="PLP97788.1"/>
    </source>
</evidence>
<evidence type="ECO:0000256" key="14">
    <source>
        <dbReference type="ARBA" id="ARBA00060881"/>
    </source>
</evidence>
<dbReference type="InterPro" id="IPR041663">
    <property type="entry name" value="DisA/LigA_HHH"/>
</dbReference>
<evidence type="ECO:0000256" key="6">
    <source>
        <dbReference type="ARBA" id="ARBA00022723"/>
    </source>
</evidence>
<evidence type="ECO:0000256" key="1">
    <source>
        <dbReference type="ARBA" id="ARBA00004067"/>
    </source>
</evidence>
<dbReference type="SMART" id="SM00278">
    <property type="entry name" value="HhH1"/>
    <property type="match status" value="4"/>
</dbReference>
<dbReference type="Gene3D" id="2.40.50.140">
    <property type="entry name" value="Nucleic acid-binding proteins"/>
    <property type="match status" value="1"/>
</dbReference>
<evidence type="ECO:0000256" key="5">
    <source>
        <dbReference type="ARBA" id="ARBA00022705"/>
    </source>
</evidence>
<dbReference type="SMART" id="SM00292">
    <property type="entry name" value="BRCT"/>
    <property type="match status" value="1"/>
</dbReference>
<evidence type="ECO:0000313" key="20">
    <source>
        <dbReference type="Proteomes" id="UP000234341"/>
    </source>
</evidence>